<sequence length="74" mass="8188">MHRTTAVTWYRKAAEQGEMVAQTNRGNAYCNGDGVPVDKSEAVKWYQKAAEQGEFHAQINLTLMDKTGDGVIEA</sequence>
<accession>A0ACD4CZU4</accession>
<proteinExistence type="predicted"/>
<name>A0ACD4CZU4_9HYPH</name>
<organism evidence="1 2">
    <name type="scientific">Phyllobacterium zundukense</name>
    <dbReference type="NCBI Taxonomy" id="1867719"/>
    <lineage>
        <taxon>Bacteria</taxon>
        <taxon>Pseudomonadati</taxon>
        <taxon>Pseudomonadota</taxon>
        <taxon>Alphaproteobacteria</taxon>
        <taxon>Hyphomicrobiales</taxon>
        <taxon>Phyllobacteriaceae</taxon>
        <taxon>Phyllobacterium</taxon>
    </lineage>
</organism>
<dbReference type="EMBL" id="CP104972">
    <property type="protein sequence ID" value="UXN59086.1"/>
    <property type="molecule type" value="Genomic_DNA"/>
</dbReference>
<keyword evidence="2" id="KW-1185">Reference proteome</keyword>
<evidence type="ECO:0000313" key="2">
    <source>
        <dbReference type="Proteomes" id="UP001061991"/>
    </source>
</evidence>
<geneLocation type="plasmid" evidence="1 2">
    <name>p_unnamed1</name>
</geneLocation>
<evidence type="ECO:0000313" key="1">
    <source>
        <dbReference type="EMBL" id="UXN59086.1"/>
    </source>
</evidence>
<keyword evidence="1" id="KW-0614">Plasmid</keyword>
<dbReference type="Proteomes" id="UP001061991">
    <property type="component" value="Plasmid p_unnamed1"/>
</dbReference>
<reference evidence="1" key="1">
    <citation type="submission" date="2022-09" db="EMBL/GenBank/DDBJ databases">
        <title>Interaction between co-microsymbionts with complementary sets of symbiotic genes in legume-rhizobium systems.</title>
        <authorList>
            <person name="Safronova V."/>
            <person name="Sazanova A."/>
            <person name="Afonin A."/>
            <person name="Chirak E."/>
        </authorList>
    </citation>
    <scope>NUCLEOTIDE SEQUENCE</scope>
    <source>
        <strain evidence="1">A18/3m</strain>
    </source>
</reference>
<protein>
    <submittedName>
        <fullName evidence="1">Sel1 repeat family protein</fullName>
    </submittedName>
</protein>
<gene>
    <name evidence="1" type="ORF">N8E88_09440</name>
</gene>